<dbReference type="GO" id="GO:0071949">
    <property type="term" value="F:FAD binding"/>
    <property type="evidence" value="ECO:0007669"/>
    <property type="project" value="TreeGrafter"/>
</dbReference>
<comment type="similarity">
    <text evidence="3 8">Belongs to the methylenetetrahydrofolate reductase family.</text>
</comment>
<dbReference type="PANTHER" id="PTHR45754:SF3">
    <property type="entry name" value="METHYLENETETRAHYDROFOLATE REDUCTASE (NADPH)"/>
    <property type="match status" value="1"/>
</dbReference>
<evidence type="ECO:0000256" key="5">
    <source>
        <dbReference type="ARBA" id="ARBA00022827"/>
    </source>
</evidence>
<sequence>MFLTPREGTTSRLDLLRDFSLEMTGKDVNSLHEASSGIPTGTRVNVTYLAHEDLRLRVTAARSVRDLGLVPVPHVSARRLRSRGALDEFLGALRADGNTDRLFLVAGDPRTPEGPYTDTLAIIESGVLEENGVREVGISGYPEGHPEIPDDTLWRSLEDKVFALHERAIDATVTTQFGFDADTVLHWVEKVRGRGVTVPVRVGVPGPAGAKRLLTYASRFGVGTSAGIAKKYGLSLTNLMSKTGPDRFINTLGERYNEQRHGELHLHFYTFGGIQATAEWVLQYKESTP</sequence>
<evidence type="ECO:0000256" key="6">
    <source>
        <dbReference type="ARBA" id="ARBA00023002"/>
    </source>
</evidence>
<dbReference type="InterPro" id="IPR003171">
    <property type="entry name" value="Mehydrof_redctse-like"/>
</dbReference>
<dbReference type="Gene3D" id="3.20.20.220">
    <property type="match status" value="1"/>
</dbReference>
<dbReference type="CDD" id="cd00537">
    <property type="entry name" value="MTHFR"/>
    <property type="match status" value="1"/>
</dbReference>
<name>A0A2V4B0X2_9PSEU</name>
<evidence type="ECO:0000256" key="3">
    <source>
        <dbReference type="ARBA" id="ARBA00006743"/>
    </source>
</evidence>
<dbReference type="GO" id="GO:0035999">
    <property type="term" value="P:tetrahydrofolate interconversion"/>
    <property type="evidence" value="ECO:0007669"/>
    <property type="project" value="UniProtKB-UniPathway"/>
</dbReference>
<dbReference type="InterPro" id="IPR029041">
    <property type="entry name" value="FAD-linked_oxidoreductase-like"/>
</dbReference>
<dbReference type="PANTHER" id="PTHR45754">
    <property type="entry name" value="METHYLENETETRAHYDROFOLATE REDUCTASE"/>
    <property type="match status" value="1"/>
</dbReference>
<comment type="pathway">
    <text evidence="2 8">One-carbon metabolism; tetrahydrofolate interconversion.</text>
</comment>
<keyword evidence="10" id="KW-1185">Reference proteome</keyword>
<dbReference type="GO" id="GO:0106312">
    <property type="term" value="F:methylenetetrahydrofolate reductase (NADH) activity"/>
    <property type="evidence" value="ECO:0007669"/>
    <property type="project" value="UniProtKB-EC"/>
</dbReference>
<dbReference type="SUPFAM" id="SSF51730">
    <property type="entry name" value="FAD-linked oxidoreductase"/>
    <property type="match status" value="1"/>
</dbReference>
<evidence type="ECO:0000313" key="9">
    <source>
        <dbReference type="EMBL" id="PXY27667.1"/>
    </source>
</evidence>
<evidence type="ECO:0000256" key="8">
    <source>
        <dbReference type="RuleBase" id="RU003862"/>
    </source>
</evidence>
<keyword evidence="4 8" id="KW-0285">Flavoprotein</keyword>
<gene>
    <name evidence="9" type="ORF">BAY60_14800</name>
</gene>
<proteinExistence type="inferred from homology"/>
<dbReference type="OrthoDB" id="9812555at2"/>
<comment type="catalytic activity">
    <reaction evidence="7">
        <text>(6S)-5-methyl-5,6,7,8-tetrahydrofolate + NAD(+) = (6R)-5,10-methylene-5,6,7,8-tetrahydrofolate + NADH + H(+)</text>
        <dbReference type="Rhea" id="RHEA:19821"/>
        <dbReference type="ChEBI" id="CHEBI:15378"/>
        <dbReference type="ChEBI" id="CHEBI:15636"/>
        <dbReference type="ChEBI" id="CHEBI:18608"/>
        <dbReference type="ChEBI" id="CHEBI:57540"/>
        <dbReference type="ChEBI" id="CHEBI:57945"/>
        <dbReference type="EC" id="1.5.1.54"/>
    </reaction>
    <physiologicalReaction direction="right-to-left" evidence="7">
        <dbReference type="Rhea" id="RHEA:19823"/>
    </physiologicalReaction>
</comment>
<organism evidence="9 10">
    <name type="scientific">Prauserella muralis</name>
    <dbReference type="NCBI Taxonomy" id="588067"/>
    <lineage>
        <taxon>Bacteria</taxon>
        <taxon>Bacillati</taxon>
        <taxon>Actinomycetota</taxon>
        <taxon>Actinomycetes</taxon>
        <taxon>Pseudonocardiales</taxon>
        <taxon>Pseudonocardiaceae</taxon>
        <taxon>Prauserella</taxon>
    </lineage>
</organism>
<evidence type="ECO:0000313" key="10">
    <source>
        <dbReference type="Proteomes" id="UP000249915"/>
    </source>
</evidence>
<evidence type="ECO:0000256" key="4">
    <source>
        <dbReference type="ARBA" id="ARBA00022630"/>
    </source>
</evidence>
<dbReference type="AlphaFoldDB" id="A0A2V4B0X2"/>
<evidence type="ECO:0000256" key="2">
    <source>
        <dbReference type="ARBA" id="ARBA00004777"/>
    </source>
</evidence>
<dbReference type="GO" id="GO:0005829">
    <property type="term" value="C:cytosol"/>
    <property type="evidence" value="ECO:0007669"/>
    <property type="project" value="TreeGrafter"/>
</dbReference>
<dbReference type="UniPathway" id="UPA00193"/>
<protein>
    <recommendedName>
        <fullName evidence="8">Methylenetetrahydrofolate reductase</fullName>
    </recommendedName>
</protein>
<comment type="caution">
    <text evidence="9">The sequence shown here is derived from an EMBL/GenBank/DDBJ whole genome shotgun (WGS) entry which is preliminary data.</text>
</comment>
<keyword evidence="6 8" id="KW-0560">Oxidoreductase</keyword>
<evidence type="ECO:0000256" key="1">
    <source>
        <dbReference type="ARBA" id="ARBA00001974"/>
    </source>
</evidence>
<dbReference type="Pfam" id="PF02219">
    <property type="entry name" value="MTHFR"/>
    <property type="match status" value="1"/>
</dbReference>
<comment type="cofactor">
    <cofactor evidence="1 8">
        <name>FAD</name>
        <dbReference type="ChEBI" id="CHEBI:57692"/>
    </cofactor>
</comment>
<keyword evidence="5 8" id="KW-0274">FAD</keyword>
<reference evidence="9 10" key="1">
    <citation type="submission" date="2016-07" db="EMBL/GenBank/DDBJ databases">
        <title>Draft genome sequence of Prauserella muralis DSM 45305, isolated from a mould-covered wall in an indoor environment.</title>
        <authorList>
            <person name="Ruckert C."/>
            <person name="Albersmeier A."/>
            <person name="Jiang C.-L."/>
            <person name="Jiang Y."/>
            <person name="Kalinowski J."/>
            <person name="Schneider O."/>
            <person name="Winkler A."/>
            <person name="Zotchev S.B."/>
        </authorList>
    </citation>
    <scope>NUCLEOTIDE SEQUENCE [LARGE SCALE GENOMIC DNA]</scope>
    <source>
        <strain evidence="9 10">DSM 45305</strain>
    </source>
</reference>
<evidence type="ECO:0000256" key="7">
    <source>
        <dbReference type="ARBA" id="ARBA00048628"/>
    </source>
</evidence>
<dbReference type="GO" id="GO:0009086">
    <property type="term" value="P:methionine biosynthetic process"/>
    <property type="evidence" value="ECO:0007669"/>
    <property type="project" value="TreeGrafter"/>
</dbReference>
<dbReference type="EMBL" id="MASW01000002">
    <property type="protein sequence ID" value="PXY27667.1"/>
    <property type="molecule type" value="Genomic_DNA"/>
</dbReference>
<dbReference type="RefSeq" id="WP_112281672.1">
    <property type="nucleotide sequence ID" value="NZ_MASW01000002.1"/>
</dbReference>
<dbReference type="Proteomes" id="UP000249915">
    <property type="component" value="Unassembled WGS sequence"/>
</dbReference>
<accession>A0A2V4B0X2</accession>